<comment type="caution">
    <text evidence="1">The sequence shown here is derived from an EMBL/GenBank/DDBJ whole genome shotgun (WGS) entry which is preliminary data.</text>
</comment>
<name>A0AAV1XUL2_LUPLU</name>
<sequence length="141" mass="16274">MAPSGATFPATLPILDGKNWNRWKVQMKAILGYQEVDEIIEIDYSNLEEEATDEQKRVYKENKKKDCKALCLLHQCVDEVHFEKIFAATNSKEAWMIPEISCGVVLISRFMSHPRYSDMVAAKRILRYLKGTIDYGILFPQ</sequence>
<dbReference type="PANTHER" id="PTHR11439:SF483">
    <property type="entry name" value="PEPTIDE SYNTHASE GLIP-LIKE, PUTATIVE (AFU_ORTHOLOGUE AFUA_3G12920)-RELATED"/>
    <property type="match status" value="1"/>
</dbReference>
<dbReference type="EMBL" id="CAXHTB010000018">
    <property type="protein sequence ID" value="CAL0324953.1"/>
    <property type="molecule type" value="Genomic_DNA"/>
</dbReference>
<protein>
    <recommendedName>
        <fullName evidence="3">DUF4219 domain-containing protein</fullName>
    </recommendedName>
</protein>
<reference evidence="1 2" key="1">
    <citation type="submission" date="2024-03" db="EMBL/GenBank/DDBJ databases">
        <authorList>
            <person name="Martinez-Hernandez J."/>
        </authorList>
    </citation>
    <scope>NUCLEOTIDE SEQUENCE [LARGE SCALE GENOMIC DNA]</scope>
</reference>
<evidence type="ECO:0000313" key="2">
    <source>
        <dbReference type="Proteomes" id="UP001497480"/>
    </source>
</evidence>
<evidence type="ECO:0008006" key="3">
    <source>
        <dbReference type="Google" id="ProtNLM"/>
    </source>
</evidence>
<keyword evidence="2" id="KW-1185">Reference proteome</keyword>
<dbReference type="AlphaFoldDB" id="A0AAV1XUL2"/>
<dbReference type="PANTHER" id="PTHR11439">
    <property type="entry name" value="GAG-POL-RELATED RETROTRANSPOSON"/>
    <property type="match status" value="1"/>
</dbReference>
<gene>
    <name evidence="1" type="ORF">LLUT_LOCUS26013</name>
</gene>
<accession>A0AAV1XUL2</accession>
<proteinExistence type="predicted"/>
<evidence type="ECO:0000313" key="1">
    <source>
        <dbReference type="EMBL" id="CAL0324953.1"/>
    </source>
</evidence>
<dbReference type="Proteomes" id="UP001497480">
    <property type="component" value="Unassembled WGS sequence"/>
</dbReference>
<organism evidence="1 2">
    <name type="scientific">Lupinus luteus</name>
    <name type="common">European yellow lupine</name>
    <dbReference type="NCBI Taxonomy" id="3873"/>
    <lineage>
        <taxon>Eukaryota</taxon>
        <taxon>Viridiplantae</taxon>
        <taxon>Streptophyta</taxon>
        <taxon>Embryophyta</taxon>
        <taxon>Tracheophyta</taxon>
        <taxon>Spermatophyta</taxon>
        <taxon>Magnoliopsida</taxon>
        <taxon>eudicotyledons</taxon>
        <taxon>Gunneridae</taxon>
        <taxon>Pentapetalae</taxon>
        <taxon>rosids</taxon>
        <taxon>fabids</taxon>
        <taxon>Fabales</taxon>
        <taxon>Fabaceae</taxon>
        <taxon>Papilionoideae</taxon>
        <taxon>50 kb inversion clade</taxon>
        <taxon>genistoids sensu lato</taxon>
        <taxon>core genistoids</taxon>
        <taxon>Genisteae</taxon>
        <taxon>Lupinus</taxon>
    </lineage>
</organism>